<feature type="domain" description="ABC transmembrane type-1" evidence="8">
    <location>
        <begin position="94"/>
        <end position="284"/>
    </location>
</feature>
<gene>
    <name evidence="9" type="ORF">LCGC14_0605320</name>
</gene>
<evidence type="ECO:0000256" key="6">
    <source>
        <dbReference type="ARBA" id="ARBA00023136"/>
    </source>
</evidence>
<feature type="transmembrane region" description="Helical" evidence="7">
    <location>
        <begin position="94"/>
        <end position="118"/>
    </location>
</feature>
<dbReference type="InterPro" id="IPR000515">
    <property type="entry name" value="MetI-like"/>
</dbReference>
<evidence type="ECO:0000259" key="8">
    <source>
        <dbReference type="PROSITE" id="PS50928"/>
    </source>
</evidence>
<organism evidence="9">
    <name type="scientific">marine sediment metagenome</name>
    <dbReference type="NCBI Taxonomy" id="412755"/>
    <lineage>
        <taxon>unclassified sequences</taxon>
        <taxon>metagenomes</taxon>
        <taxon>ecological metagenomes</taxon>
    </lineage>
</organism>
<dbReference type="GO" id="GO:0055085">
    <property type="term" value="P:transmembrane transport"/>
    <property type="evidence" value="ECO:0007669"/>
    <property type="project" value="InterPro"/>
</dbReference>
<accession>A0A0F9RE19</accession>
<dbReference type="Gene3D" id="1.10.3720.10">
    <property type="entry name" value="MetI-like"/>
    <property type="match status" value="1"/>
</dbReference>
<keyword evidence="2" id="KW-0813">Transport</keyword>
<dbReference type="InterPro" id="IPR050901">
    <property type="entry name" value="BP-dep_ABC_trans_perm"/>
</dbReference>
<name>A0A0F9RE19_9ZZZZ</name>
<evidence type="ECO:0000256" key="3">
    <source>
        <dbReference type="ARBA" id="ARBA00022475"/>
    </source>
</evidence>
<dbReference type="PROSITE" id="PS50928">
    <property type="entry name" value="ABC_TM1"/>
    <property type="match status" value="1"/>
</dbReference>
<feature type="transmembrane region" description="Helical" evidence="7">
    <location>
        <begin position="5"/>
        <end position="23"/>
    </location>
</feature>
<evidence type="ECO:0000256" key="4">
    <source>
        <dbReference type="ARBA" id="ARBA00022692"/>
    </source>
</evidence>
<sequence>IIVLIVINFIYLVPFLYIIHTAFKPWTSIKVYPPRVIFKPSIGSFIRIFTSRTVYPPGEVPTEEEIARMKWYERIVYKETNEEVIRLGDFPRRYLNSIIICSISTLITVILGTIAAYGFSRFNVRGKDDLLFFILSTRMLPPVVVVIPVFLMFRFLGLTDTHIGLILLYIAFNVSFAVWVLKGFIDEIPTEYEEAAMVDGYTRFQVFRKIVVPQATTGIAATAVFCFIFSWNEYAFAFLLSRKIAQTVPAWLPYQMGVLGYDWGAAAAGTFIFLLPAMVFTIILRKHLVRGITFGAIRK</sequence>
<keyword evidence="3" id="KW-1003">Cell membrane</keyword>
<feature type="transmembrane region" description="Helical" evidence="7">
    <location>
        <begin position="210"/>
        <end position="231"/>
    </location>
</feature>
<evidence type="ECO:0000256" key="2">
    <source>
        <dbReference type="ARBA" id="ARBA00022448"/>
    </source>
</evidence>
<evidence type="ECO:0000313" key="9">
    <source>
        <dbReference type="EMBL" id="KKN53139.1"/>
    </source>
</evidence>
<evidence type="ECO:0000256" key="5">
    <source>
        <dbReference type="ARBA" id="ARBA00022989"/>
    </source>
</evidence>
<comment type="caution">
    <text evidence="9">The sequence shown here is derived from an EMBL/GenBank/DDBJ whole genome shotgun (WGS) entry which is preliminary data.</text>
</comment>
<protein>
    <recommendedName>
        <fullName evidence="8">ABC transmembrane type-1 domain-containing protein</fullName>
    </recommendedName>
</protein>
<dbReference type="InterPro" id="IPR035906">
    <property type="entry name" value="MetI-like_sf"/>
</dbReference>
<dbReference type="CDD" id="cd06261">
    <property type="entry name" value="TM_PBP2"/>
    <property type="match status" value="1"/>
</dbReference>
<proteinExistence type="predicted"/>
<feature type="transmembrane region" description="Helical" evidence="7">
    <location>
        <begin position="263"/>
        <end position="284"/>
    </location>
</feature>
<dbReference type="PANTHER" id="PTHR32243">
    <property type="entry name" value="MALTOSE TRANSPORT SYSTEM PERMEASE-RELATED"/>
    <property type="match status" value="1"/>
</dbReference>
<feature type="non-terminal residue" evidence="9">
    <location>
        <position position="1"/>
    </location>
</feature>
<dbReference type="AlphaFoldDB" id="A0A0F9RE19"/>
<keyword evidence="4 7" id="KW-0812">Transmembrane</keyword>
<dbReference type="GO" id="GO:0005886">
    <property type="term" value="C:plasma membrane"/>
    <property type="evidence" value="ECO:0007669"/>
    <property type="project" value="UniProtKB-SubCell"/>
</dbReference>
<dbReference type="Pfam" id="PF00528">
    <property type="entry name" value="BPD_transp_1"/>
    <property type="match status" value="1"/>
</dbReference>
<keyword evidence="6 7" id="KW-0472">Membrane</keyword>
<reference evidence="9" key="1">
    <citation type="journal article" date="2015" name="Nature">
        <title>Complex archaea that bridge the gap between prokaryotes and eukaryotes.</title>
        <authorList>
            <person name="Spang A."/>
            <person name="Saw J.H."/>
            <person name="Jorgensen S.L."/>
            <person name="Zaremba-Niedzwiedzka K."/>
            <person name="Martijn J."/>
            <person name="Lind A.E."/>
            <person name="van Eijk R."/>
            <person name="Schleper C."/>
            <person name="Guy L."/>
            <person name="Ettema T.J."/>
        </authorList>
    </citation>
    <scope>NUCLEOTIDE SEQUENCE</scope>
</reference>
<evidence type="ECO:0000256" key="7">
    <source>
        <dbReference type="SAM" id="Phobius"/>
    </source>
</evidence>
<dbReference type="PANTHER" id="PTHR32243:SF52">
    <property type="entry name" value="ABC TRANSPORTER PERMEASE PROTEIN"/>
    <property type="match status" value="1"/>
</dbReference>
<feature type="transmembrane region" description="Helical" evidence="7">
    <location>
        <begin position="130"/>
        <end position="156"/>
    </location>
</feature>
<evidence type="ECO:0000256" key="1">
    <source>
        <dbReference type="ARBA" id="ARBA00004651"/>
    </source>
</evidence>
<dbReference type="SUPFAM" id="SSF161098">
    <property type="entry name" value="MetI-like"/>
    <property type="match status" value="1"/>
</dbReference>
<comment type="subcellular location">
    <subcellularLocation>
        <location evidence="1">Cell membrane</location>
        <topology evidence="1">Multi-pass membrane protein</topology>
    </subcellularLocation>
</comment>
<feature type="transmembrane region" description="Helical" evidence="7">
    <location>
        <begin position="162"/>
        <end position="181"/>
    </location>
</feature>
<keyword evidence="5 7" id="KW-1133">Transmembrane helix</keyword>
<dbReference type="EMBL" id="LAZR01000986">
    <property type="protein sequence ID" value="KKN53139.1"/>
    <property type="molecule type" value="Genomic_DNA"/>
</dbReference>